<evidence type="ECO:0000313" key="5">
    <source>
        <dbReference type="Proteomes" id="UP001165289"/>
    </source>
</evidence>
<feature type="signal peptide" evidence="2">
    <location>
        <begin position="1"/>
        <end position="22"/>
    </location>
</feature>
<keyword evidence="1" id="KW-1133">Transmembrane helix</keyword>
<evidence type="ECO:0000259" key="3">
    <source>
        <dbReference type="Pfam" id="PF02014"/>
    </source>
</evidence>
<feature type="chain" id="PRO_5043798559" description="Reelin domain-containing protein" evidence="2">
    <location>
        <begin position="23"/>
        <end position="202"/>
    </location>
</feature>
<dbReference type="InterPro" id="IPR042307">
    <property type="entry name" value="Reeler_sf"/>
</dbReference>
<reference evidence="4 5" key="1">
    <citation type="journal article" date="2023" name="BMC Biol.">
        <title>The compact genome of the sponge Oopsacas minuta (Hexactinellida) is lacking key metazoan core genes.</title>
        <authorList>
            <person name="Santini S."/>
            <person name="Schenkelaars Q."/>
            <person name="Jourda C."/>
            <person name="Duchesne M."/>
            <person name="Belahbib H."/>
            <person name="Rocher C."/>
            <person name="Selva M."/>
            <person name="Riesgo A."/>
            <person name="Vervoort M."/>
            <person name="Leys S.P."/>
            <person name="Kodjabachian L."/>
            <person name="Le Bivic A."/>
            <person name="Borchiellini C."/>
            <person name="Claverie J.M."/>
            <person name="Renard E."/>
        </authorList>
    </citation>
    <scope>NUCLEOTIDE SEQUENCE [LARGE SCALE GENOMIC DNA]</scope>
    <source>
        <strain evidence="4">SPO-2</strain>
    </source>
</reference>
<protein>
    <recommendedName>
        <fullName evidence="3">Reelin domain-containing protein</fullName>
    </recommendedName>
</protein>
<feature type="transmembrane region" description="Helical" evidence="1">
    <location>
        <begin position="178"/>
        <end position="201"/>
    </location>
</feature>
<accession>A0AAV7K249</accession>
<name>A0AAV7K249_9METZ</name>
<keyword evidence="5" id="KW-1185">Reference proteome</keyword>
<evidence type="ECO:0000256" key="2">
    <source>
        <dbReference type="SAM" id="SignalP"/>
    </source>
</evidence>
<evidence type="ECO:0000313" key="4">
    <source>
        <dbReference type="EMBL" id="KAI6655013.1"/>
    </source>
</evidence>
<organism evidence="4 5">
    <name type="scientific">Oopsacas minuta</name>
    <dbReference type="NCBI Taxonomy" id="111878"/>
    <lineage>
        <taxon>Eukaryota</taxon>
        <taxon>Metazoa</taxon>
        <taxon>Porifera</taxon>
        <taxon>Hexactinellida</taxon>
        <taxon>Hexasterophora</taxon>
        <taxon>Lyssacinosida</taxon>
        <taxon>Leucopsacidae</taxon>
        <taxon>Oopsacas</taxon>
    </lineage>
</organism>
<keyword evidence="2" id="KW-0732">Signal</keyword>
<feature type="domain" description="Reelin" evidence="3">
    <location>
        <begin position="46"/>
        <end position="158"/>
    </location>
</feature>
<dbReference type="Pfam" id="PF02014">
    <property type="entry name" value="Reeler"/>
    <property type="match status" value="1"/>
</dbReference>
<gene>
    <name evidence="4" type="ORF">LOD99_2302</name>
</gene>
<dbReference type="InterPro" id="IPR002861">
    <property type="entry name" value="Reeler_dom"/>
</dbReference>
<proteinExistence type="predicted"/>
<keyword evidence="1" id="KW-0812">Transmembrane</keyword>
<dbReference type="Gene3D" id="2.60.40.4060">
    <property type="entry name" value="Reeler domain"/>
    <property type="match status" value="1"/>
</dbReference>
<dbReference type="Proteomes" id="UP001165289">
    <property type="component" value="Unassembled WGS sequence"/>
</dbReference>
<keyword evidence="1" id="KW-0472">Membrane</keyword>
<dbReference type="AlphaFoldDB" id="A0AAV7K249"/>
<dbReference type="EMBL" id="JAKMXF010000210">
    <property type="protein sequence ID" value="KAI6655013.1"/>
    <property type="molecule type" value="Genomic_DNA"/>
</dbReference>
<evidence type="ECO:0000256" key="1">
    <source>
        <dbReference type="SAM" id="Phobius"/>
    </source>
</evidence>
<comment type="caution">
    <text evidence="4">The sequence shown here is derived from an EMBL/GenBank/DDBJ whole genome shotgun (WGS) entry which is preliminary data.</text>
</comment>
<sequence length="202" mass="22627">MIFYISCIYLLLADHVSYFTNALRDCSYTNLGPLNDPQSSNTTTLRITYDTPSLMNISYTENTRYDVYLGSHIGTFTGFIIQAREDNVGRTLGAFSFAFGSHEKFFKLEDCDYSNDTFTNVVDSNIPLLLNVVQGIWTSPDYTPANNVTFYYTIINDTTSMMNIIGPTLLIPTSTPSIASLLIANLLFTIFSLLLIILLLLV</sequence>